<keyword evidence="5" id="KW-1185">Reference proteome</keyword>
<accession>A0A5R9AI39</accession>
<name>A0A5R9AI39_9MICC</name>
<dbReference type="AlphaFoldDB" id="A0A5R9AI39"/>
<evidence type="ECO:0000259" key="3">
    <source>
        <dbReference type="PROSITE" id="PS51000"/>
    </source>
</evidence>
<dbReference type="Gene3D" id="3.40.50.1360">
    <property type="match status" value="1"/>
</dbReference>
<dbReference type="GO" id="GO:0003700">
    <property type="term" value="F:DNA-binding transcription factor activity"/>
    <property type="evidence" value="ECO:0007669"/>
    <property type="project" value="InterPro"/>
</dbReference>
<dbReference type="PANTHER" id="PTHR30363">
    <property type="entry name" value="HTH-TYPE TRANSCRIPTIONAL REGULATOR SRLR-RELATED"/>
    <property type="match status" value="1"/>
</dbReference>
<dbReference type="InterPro" id="IPR050313">
    <property type="entry name" value="Carb_Metab_HTH_regulators"/>
</dbReference>
<dbReference type="PANTHER" id="PTHR30363:SF44">
    <property type="entry name" value="AGA OPERON TRANSCRIPTIONAL REPRESSOR-RELATED"/>
    <property type="match status" value="1"/>
</dbReference>
<dbReference type="InterPro" id="IPR014036">
    <property type="entry name" value="DeoR-like_C"/>
</dbReference>
<dbReference type="InterPro" id="IPR037171">
    <property type="entry name" value="NagB/RpiA_transferase-like"/>
</dbReference>
<dbReference type="SUPFAM" id="SSF100950">
    <property type="entry name" value="NagB/RpiA/CoA transferase-like"/>
    <property type="match status" value="1"/>
</dbReference>
<organism evidence="4 5">
    <name type="scientific">Nesterenkonia sphaerica</name>
    <dbReference type="NCBI Taxonomy" id="1804988"/>
    <lineage>
        <taxon>Bacteria</taxon>
        <taxon>Bacillati</taxon>
        <taxon>Actinomycetota</taxon>
        <taxon>Actinomycetes</taxon>
        <taxon>Micrococcales</taxon>
        <taxon>Micrococcaceae</taxon>
        <taxon>Nesterenkonia</taxon>
    </lineage>
</organism>
<dbReference type="RefSeq" id="WP_138169746.1">
    <property type="nucleotide sequence ID" value="NZ_VAWA01000004.1"/>
</dbReference>
<evidence type="ECO:0000256" key="1">
    <source>
        <dbReference type="ARBA" id="ARBA00023015"/>
    </source>
</evidence>
<dbReference type="PRINTS" id="PR00037">
    <property type="entry name" value="HTHLACR"/>
</dbReference>
<keyword evidence="1" id="KW-0805">Transcription regulation</keyword>
<dbReference type="OrthoDB" id="7688673at2"/>
<sequence>MKGVTLAQRNRTAAEERRELILDKLRYSTDSIHVEDLSRTFGVSVATIRRDLDSLGRNGLITRTYGGAVLGHPRTEQTLREREISNAAGKDAIAREAAALVPPGATVLLDAGTTTGRLSHYLARIPQLTVFTNGLNALNVLVESELDIQVVALGGVLRHTNQALVGPLAETMVRNVYADFAFLGTDCLDVERGFSSRTLEQNSLKQLMVAQARHTVIVADSSKLNTTWSTYWTALPSACQILTDADADEQALSPFRSADKLYLTVCPLSRLSEDQKVVT</sequence>
<proteinExistence type="predicted"/>
<dbReference type="SMART" id="SM00420">
    <property type="entry name" value="HTH_DEOR"/>
    <property type="match status" value="1"/>
</dbReference>
<dbReference type="Pfam" id="PF00455">
    <property type="entry name" value="DeoRC"/>
    <property type="match status" value="1"/>
</dbReference>
<evidence type="ECO:0000256" key="2">
    <source>
        <dbReference type="ARBA" id="ARBA00023163"/>
    </source>
</evidence>
<dbReference type="SMART" id="SM01134">
    <property type="entry name" value="DeoRC"/>
    <property type="match status" value="1"/>
</dbReference>
<dbReference type="InterPro" id="IPR036388">
    <property type="entry name" value="WH-like_DNA-bd_sf"/>
</dbReference>
<gene>
    <name evidence="4" type="ORF">FEF27_05005</name>
</gene>
<reference evidence="4 5" key="1">
    <citation type="submission" date="2019-05" db="EMBL/GenBank/DDBJ databases">
        <title>Nesterenkonia sp. GY239, isolated from the Southern Atlantic Ocean.</title>
        <authorList>
            <person name="Zhang G."/>
        </authorList>
    </citation>
    <scope>NUCLEOTIDE SEQUENCE [LARGE SCALE GENOMIC DNA]</scope>
    <source>
        <strain evidence="4 5">GY239</strain>
    </source>
</reference>
<dbReference type="Pfam" id="PF08220">
    <property type="entry name" value="HTH_DeoR"/>
    <property type="match status" value="1"/>
</dbReference>
<dbReference type="EMBL" id="VAWA01000004">
    <property type="protein sequence ID" value="TLP77516.1"/>
    <property type="molecule type" value="Genomic_DNA"/>
</dbReference>
<evidence type="ECO:0000313" key="5">
    <source>
        <dbReference type="Proteomes" id="UP000306544"/>
    </source>
</evidence>
<evidence type="ECO:0000313" key="4">
    <source>
        <dbReference type="EMBL" id="TLP77516.1"/>
    </source>
</evidence>
<dbReference type="PROSITE" id="PS51000">
    <property type="entry name" value="HTH_DEOR_2"/>
    <property type="match status" value="1"/>
</dbReference>
<dbReference type="SUPFAM" id="SSF46785">
    <property type="entry name" value="Winged helix' DNA-binding domain"/>
    <property type="match status" value="1"/>
</dbReference>
<dbReference type="Gene3D" id="1.10.10.10">
    <property type="entry name" value="Winged helix-like DNA-binding domain superfamily/Winged helix DNA-binding domain"/>
    <property type="match status" value="1"/>
</dbReference>
<comment type="caution">
    <text evidence="4">The sequence shown here is derived from an EMBL/GenBank/DDBJ whole genome shotgun (WGS) entry which is preliminary data.</text>
</comment>
<keyword evidence="2" id="KW-0804">Transcription</keyword>
<protein>
    <submittedName>
        <fullName evidence="4">DeoR/GlpR transcriptional regulator</fullName>
    </submittedName>
</protein>
<dbReference type="InterPro" id="IPR001034">
    <property type="entry name" value="DeoR_HTH"/>
</dbReference>
<dbReference type="InterPro" id="IPR036390">
    <property type="entry name" value="WH_DNA-bd_sf"/>
</dbReference>
<feature type="domain" description="HTH deoR-type" evidence="3">
    <location>
        <begin position="15"/>
        <end position="70"/>
    </location>
</feature>
<dbReference type="Proteomes" id="UP000306544">
    <property type="component" value="Unassembled WGS sequence"/>
</dbReference>